<name>A0ABX3NNY2_9BACT</name>
<accession>A0ABX3NNY2</accession>
<dbReference type="InterPro" id="IPR050266">
    <property type="entry name" value="AB_hydrolase_sf"/>
</dbReference>
<dbReference type="PANTHER" id="PTHR43798">
    <property type="entry name" value="MONOACYLGLYCEROL LIPASE"/>
    <property type="match status" value="1"/>
</dbReference>
<dbReference type="Gene3D" id="3.40.50.1820">
    <property type="entry name" value="alpha/beta hydrolase"/>
    <property type="match status" value="1"/>
</dbReference>
<dbReference type="Pfam" id="PF00561">
    <property type="entry name" value="Abhydrolase_1"/>
    <property type="match status" value="1"/>
</dbReference>
<evidence type="ECO:0000313" key="2">
    <source>
        <dbReference type="EMBL" id="OQP41818.1"/>
    </source>
</evidence>
<protein>
    <submittedName>
        <fullName evidence="2">Alpha/beta hydrolase</fullName>
    </submittedName>
</protein>
<dbReference type="PRINTS" id="PR00111">
    <property type="entry name" value="ABHYDROLASE"/>
</dbReference>
<organism evidence="2 3">
    <name type="scientific">Niastella koreensis</name>
    <dbReference type="NCBI Taxonomy" id="354356"/>
    <lineage>
        <taxon>Bacteria</taxon>
        <taxon>Pseudomonadati</taxon>
        <taxon>Bacteroidota</taxon>
        <taxon>Chitinophagia</taxon>
        <taxon>Chitinophagales</taxon>
        <taxon>Chitinophagaceae</taxon>
        <taxon>Niastella</taxon>
    </lineage>
</organism>
<gene>
    <name evidence="2" type="ORF">A4D02_14155</name>
</gene>
<proteinExistence type="predicted"/>
<dbReference type="InterPro" id="IPR000073">
    <property type="entry name" value="AB_hydrolase_1"/>
</dbReference>
<comment type="caution">
    <text evidence="2">The sequence shown here is derived from an EMBL/GenBank/DDBJ whole genome shotgun (WGS) entry which is preliminary data.</text>
</comment>
<dbReference type="RefSeq" id="WP_014221012.1">
    <property type="nucleotide sequence ID" value="NZ_LWBO01000055.1"/>
</dbReference>
<sequence>MNTQTHQIAVTQFVKAAGINFAYRRFGKKGSVPLVLFQHFTGNLDNWDPLVIDGLAAEREVILFNNRGVASTEGEVPLTYGAMATDAIAFIEALGLKQVDALGFSMGGGVVQELALQKPSLVRKIILVGIAPRNGEHMQQLSPEAQAIFGKQRENPDELWLDVFFSPSETSQAAGRKFLERYRARTNDRDAAINERVAGNQLTAIGEWGQPSVAGEERFAYLRNIKQPALVVNGNNDIIVPTINSYHLQQYLPNATLILFPDSNHGSQYQYPEEFLQYANSFLNK</sequence>
<dbReference type="InterPro" id="IPR029058">
    <property type="entry name" value="AB_hydrolase_fold"/>
</dbReference>
<evidence type="ECO:0000259" key="1">
    <source>
        <dbReference type="Pfam" id="PF00561"/>
    </source>
</evidence>
<dbReference type="EMBL" id="LWBO01000055">
    <property type="protein sequence ID" value="OQP41818.1"/>
    <property type="molecule type" value="Genomic_DNA"/>
</dbReference>
<evidence type="ECO:0000313" key="3">
    <source>
        <dbReference type="Proteomes" id="UP000192277"/>
    </source>
</evidence>
<keyword evidence="3" id="KW-1185">Reference proteome</keyword>
<dbReference type="GO" id="GO:0016787">
    <property type="term" value="F:hydrolase activity"/>
    <property type="evidence" value="ECO:0007669"/>
    <property type="project" value="UniProtKB-KW"/>
</dbReference>
<keyword evidence="2" id="KW-0378">Hydrolase</keyword>
<dbReference type="PANTHER" id="PTHR43798:SF5">
    <property type="entry name" value="MONOACYLGLYCEROL LIPASE ABHD6"/>
    <property type="match status" value="1"/>
</dbReference>
<feature type="domain" description="AB hydrolase-1" evidence="1">
    <location>
        <begin position="33"/>
        <end position="269"/>
    </location>
</feature>
<dbReference type="SUPFAM" id="SSF53474">
    <property type="entry name" value="alpha/beta-Hydrolases"/>
    <property type="match status" value="1"/>
</dbReference>
<reference evidence="2 3" key="1">
    <citation type="submission" date="2016-04" db="EMBL/GenBank/DDBJ databases">
        <authorList>
            <person name="Chen L."/>
            <person name="Zhuang W."/>
            <person name="Wang G."/>
        </authorList>
    </citation>
    <scope>NUCLEOTIDE SEQUENCE [LARGE SCALE GENOMIC DNA]</scope>
    <source>
        <strain evidence="3">GR20</strain>
    </source>
</reference>
<dbReference type="Proteomes" id="UP000192277">
    <property type="component" value="Unassembled WGS sequence"/>
</dbReference>